<dbReference type="InterPro" id="IPR014819">
    <property type="entry name" value="PriCT_2"/>
</dbReference>
<evidence type="ECO:0000313" key="3">
    <source>
        <dbReference type="Proteomes" id="UP000050416"/>
    </source>
</evidence>
<dbReference type="STRING" id="1305731.GCA_000934705_01757"/>
<proteinExistence type="predicted"/>
<feature type="domain" description="Primase C-terminal 2" evidence="1">
    <location>
        <begin position="255"/>
        <end position="321"/>
    </location>
</feature>
<dbReference type="InterPro" id="IPR038724">
    <property type="entry name" value="RepA"/>
</dbReference>
<dbReference type="AlphaFoldDB" id="A0A0P8BMC5"/>
<protein>
    <submittedName>
        <fullName evidence="2">AAA domain/Primase C terminal 2 (PriCT-2)</fullName>
    </submittedName>
</protein>
<comment type="caution">
    <text evidence="2">The sequence shown here is derived from an EMBL/GenBank/DDBJ whole genome shotgun (WGS) entry which is preliminary data.</text>
</comment>
<reference evidence="2 3" key="1">
    <citation type="submission" date="2015-09" db="EMBL/GenBank/DDBJ databases">
        <title>Identification and resolution of microdiversity through metagenomic sequencing of parallel consortia.</title>
        <authorList>
            <person name="Nelson W.C."/>
            <person name="Romine M.F."/>
            <person name="Lindemann S.R."/>
        </authorList>
    </citation>
    <scope>NUCLEOTIDE SEQUENCE [LARGE SCALE GENOMIC DNA]</scope>
    <source>
        <strain evidence="2">HL-55</strain>
    </source>
</reference>
<sequence>MEQLKETPAAGQTNGGAFERVHSDYSMTVQKPNSRPYARHIPSLEEIPPELEELPIWCAWRLIPKPGKKPDKVPVSPVTGGSAWRKDKATFCTTAEQAIHYAESRQDLHGVGFILYGDADHGIIGGDIDHCIDEHGHVAPHVAEIIQKADTYTEFSPGLNGFRFIARGTFGGYTGNSQADGVELYEGGRFLTFTGHHLEQSPFAIEDRDLTELGRQYFDRKEAPEDGLESAPEGDRMSLQQMALLLACIPNQGQGQGYDEFQKIAAAISYETGESQDGFTLLNNWCKQSDKYDAEKTRTTYFSFTHDGEKVTTGKTLYFLAMDELRRLEAEKEFSDLDAANDDPFDLKAASVAELLVTDPPERRWLVNERLPLGVVGLLAAAGGTGKSMATLQLAVSVATGLEWLEMEMGEPGRVLMFSAEDDREEIHRRLKAVVEMYADTIDPFDNASFQPYRDKIAERLYVFDCVGKDNRLTAKMNGELHRTAFVRRVIEVAEQVPDTKLIVLDPLARFDGGDPNDNADSTRLIECAEEIRKATGATVLLPHHVSKASMKDNASGQEAVRGGSGLVDGSRWVGLLSTMRADIAEKEYGIEPEEAAKLVRFTTPKANYSAPWEGVWLRRIAGGALVPTIVEKAEGKADKKAEERYQAFLVIARDLIKKKLDAGEYLTPRKMRDYAGKEGVFGIGDQSLRACTTRALENGELFQREDGTLRLF</sequence>
<name>A0A0P8BMC5_9GAMM</name>
<dbReference type="Pfam" id="PF08707">
    <property type="entry name" value="PriCT_2"/>
    <property type="match status" value="1"/>
</dbReference>
<dbReference type="GO" id="GO:0016817">
    <property type="term" value="F:hydrolase activity, acting on acid anhydrides"/>
    <property type="evidence" value="ECO:0007669"/>
    <property type="project" value="InterPro"/>
</dbReference>
<dbReference type="SUPFAM" id="SSF52540">
    <property type="entry name" value="P-loop containing nucleoside triphosphate hydrolases"/>
    <property type="match status" value="1"/>
</dbReference>
<dbReference type="EMBL" id="LJZQ01000005">
    <property type="protein sequence ID" value="KPQ29559.1"/>
    <property type="molecule type" value="Genomic_DNA"/>
</dbReference>
<dbReference type="Proteomes" id="UP000050416">
    <property type="component" value="Unassembled WGS sequence"/>
</dbReference>
<dbReference type="CDD" id="cd01125">
    <property type="entry name" value="RepA_RSF1010_like"/>
    <property type="match status" value="1"/>
</dbReference>
<accession>A0A0P8BMC5</accession>
<dbReference type="PATRIC" id="fig|1305731.5.peg.2079"/>
<evidence type="ECO:0000259" key="1">
    <source>
        <dbReference type="Pfam" id="PF08707"/>
    </source>
</evidence>
<dbReference type="OrthoDB" id="8477405at2"/>
<evidence type="ECO:0000313" key="2">
    <source>
        <dbReference type="EMBL" id="KPQ29559.1"/>
    </source>
</evidence>
<dbReference type="Pfam" id="PF13481">
    <property type="entry name" value="AAA_25"/>
    <property type="match status" value="1"/>
</dbReference>
<gene>
    <name evidence="2" type="ORF">HLUCCX14_05005</name>
</gene>
<dbReference type="Gene3D" id="3.40.50.300">
    <property type="entry name" value="P-loop containing nucleotide triphosphate hydrolases"/>
    <property type="match status" value="1"/>
</dbReference>
<dbReference type="InterPro" id="IPR027417">
    <property type="entry name" value="P-loop_NTPase"/>
</dbReference>
<organism evidence="2 3">
    <name type="scientific">Marinobacter excellens HL-55</name>
    <dbReference type="NCBI Taxonomy" id="1305731"/>
    <lineage>
        <taxon>Bacteria</taxon>
        <taxon>Pseudomonadati</taxon>
        <taxon>Pseudomonadota</taxon>
        <taxon>Gammaproteobacteria</taxon>
        <taxon>Pseudomonadales</taxon>
        <taxon>Marinobacteraceae</taxon>
        <taxon>Marinobacter</taxon>
    </lineage>
</organism>